<accession>A0A6I4TTQ3</accession>
<proteinExistence type="predicted"/>
<dbReference type="PANTHER" id="PTHR34980">
    <property type="entry name" value="INNER MEMBRANE PROTEIN-RELATED-RELATED"/>
    <property type="match status" value="1"/>
</dbReference>
<dbReference type="PANTHER" id="PTHR34980:SF2">
    <property type="entry name" value="INNER MEMBRANE PROTEIN YHAH-RELATED"/>
    <property type="match status" value="1"/>
</dbReference>
<dbReference type="AlphaFoldDB" id="A0A6I4TTQ3"/>
<name>A0A6I4TTQ3_9SPHN</name>
<organism evidence="2 3">
    <name type="scientific">Croceibacterium xixiisoli</name>
    <dbReference type="NCBI Taxonomy" id="1476466"/>
    <lineage>
        <taxon>Bacteria</taxon>
        <taxon>Pseudomonadati</taxon>
        <taxon>Pseudomonadota</taxon>
        <taxon>Alphaproteobacteria</taxon>
        <taxon>Sphingomonadales</taxon>
        <taxon>Erythrobacteraceae</taxon>
        <taxon>Croceibacterium</taxon>
    </lineage>
</organism>
<evidence type="ECO:0000313" key="3">
    <source>
        <dbReference type="Proteomes" id="UP000469430"/>
    </source>
</evidence>
<dbReference type="Pfam" id="PF05656">
    <property type="entry name" value="DUF805"/>
    <property type="match status" value="1"/>
</dbReference>
<feature type="transmembrane region" description="Helical" evidence="1">
    <location>
        <begin position="98"/>
        <end position="125"/>
    </location>
</feature>
<dbReference type="RefSeq" id="WP_161389907.1">
    <property type="nucleotide sequence ID" value="NZ_JBHSCP010000001.1"/>
</dbReference>
<feature type="transmembrane region" description="Helical" evidence="1">
    <location>
        <begin position="63"/>
        <end position="86"/>
    </location>
</feature>
<protein>
    <submittedName>
        <fullName evidence="2">DUF805 domain-containing protein</fullName>
    </submittedName>
</protein>
<gene>
    <name evidence="2" type="ORF">GRI97_04510</name>
</gene>
<dbReference type="Proteomes" id="UP000469430">
    <property type="component" value="Unassembled WGS sequence"/>
</dbReference>
<reference evidence="2 3" key="1">
    <citation type="submission" date="2019-12" db="EMBL/GenBank/DDBJ databases">
        <title>Genomic-based taxomic classification of the family Erythrobacteraceae.</title>
        <authorList>
            <person name="Xu L."/>
        </authorList>
    </citation>
    <scope>NUCLEOTIDE SEQUENCE [LARGE SCALE GENOMIC DNA]</scope>
    <source>
        <strain evidence="2 3">S36</strain>
    </source>
</reference>
<keyword evidence="3" id="KW-1185">Reference proteome</keyword>
<dbReference type="EMBL" id="WTYJ01000001">
    <property type="protein sequence ID" value="MXO98247.1"/>
    <property type="molecule type" value="Genomic_DNA"/>
</dbReference>
<dbReference type="InterPro" id="IPR008523">
    <property type="entry name" value="DUF805"/>
</dbReference>
<evidence type="ECO:0000256" key="1">
    <source>
        <dbReference type="SAM" id="Phobius"/>
    </source>
</evidence>
<keyword evidence="1" id="KW-1133">Transmembrane helix</keyword>
<keyword evidence="1" id="KW-0812">Transmembrane</keyword>
<dbReference type="OrthoDB" id="9812349at2"/>
<dbReference type="GO" id="GO:0005886">
    <property type="term" value="C:plasma membrane"/>
    <property type="evidence" value="ECO:0007669"/>
    <property type="project" value="TreeGrafter"/>
</dbReference>
<keyword evidence="1" id="KW-0472">Membrane</keyword>
<sequence length="148" mass="16281">MLKWMMMPLRRYAEFSGRSRRMEYWSFSLGVALVVLLLMVPVFVVGGLDTFVTNPSAGMGMGAMLPLSLVGILMLAILIPSIAVTVRRLHDLNLTGWIYLGVIILSYIPFLGIVISIGFIVAMFWPGTVGANKYGPDPKSSHDADVFI</sequence>
<evidence type="ECO:0000313" key="2">
    <source>
        <dbReference type="EMBL" id="MXO98247.1"/>
    </source>
</evidence>
<comment type="caution">
    <text evidence="2">The sequence shown here is derived from an EMBL/GenBank/DDBJ whole genome shotgun (WGS) entry which is preliminary data.</text>
</comment>